<dbReference type="InterPro" id="IPR013083">
    <property type="entry name" value="Znf_RING/FYVE/PHD"/>
</dbReference>
<accession>A0A1D6NXV7</accession>
<dbReference type="Gene3D" id="6.10.250.1310">
    <property type="match status" value="1"/>
</dbReference>
<evidence type="ECO:0000256" key="10">
    <source>
        <dbReference type="SAM" id="Coils"/>
    </source>
</evidence>
<evidence type="ECO:0000313" key="15">
    <source>
        <dbReference type="EMBL" id="AQL02902.1"/>
    </source>
</evidence>
<dbReference type="Gene3D" id="3.40.50.300">
    <property type="entry name" value="P-loop containing nucleotide triphosphate hydrolases"/>
    <property type="match status" value="1"/>
</dbReference>
<evidence type="ECO:0000256" key="8">
    <source>
        <dbReference type="ARBA" id="ARBA00022840"/>
    </source>
</evidence>
<dbReference type="InterPro" id="IPR001965">
    <property type="entry name" value="Znf_PHD"/>
</dbReference>
<dbReference type="PROSITE" id="PS51194">
    <property type="entry name" value="HELICASE_CTER"/>
    <property type="match status" value="1"/>
</dbReference>
<feature type="region of interest" description="Disordered" evidence="11">
    <location>
        <begin position="1624"/>
        <end position="1691"/>
    </location>
</feature>
<dbReference type="SUPFAM" id="SSF52540">
    <property type="entry name" value="P-loop containing nucleoside triphosphate hydrolases"/>
    <property type="match status" value="2"/>
</dbReference>
<dbReference type="Gene3D" id="3.40.50.10810">
    <property type="entry name" value="Tandem AAA-ATPase domain"/>
    <property type="match status" value="1"/>
</dbReference>
<dbReference type="GO" id="GO:0005524">
    <property type="term" value="F:ATP binding"/>
    <property type="evidence" value="ECO:0007669"/>
    <property type="project" value="UniProtKB-KW"/>
</dbReference>
<dbReference type="PANTHER" id="PTHR45623">
    <property type="entry name" value="CHROMODOMAIN-HELICASE-DNA-BINDING PROTEIN 3-RELATED-RELATED"/>
    <property type="match status" value="1"/>
</dbReference>
<dbReference type="Pfam" id="PF00385">
    <property type="entry name" value="Chromo"/>
    <property type="match status" value="1"/>
</dbReference>
<evidence type="ECO:0000256" key="2">
    <source>
        <dbReference type="ARBA" id="ARBA00022723"/>
    </source>
</evidence>
<evidence type="ECO:0000256" key="9">
    <source>
        <dbReference type="ARBA" id="ARBA00023242"/>
    </source>
</evidence>
<sequence length="1885" mass="207378">MANTRSGGGGDAPPPPSSPPAAASATATRKLADGRETRNTAAASAHTPNLRRSTRENKGKHKSRLADTPPLHRSAKTPTKDATAIATPKSTPLPNNPKDSTKKPSRVRNTSVSPSPSKQEPNETSTPASTKRKTQDDALTASTPSKKQKRLLHAKSYIALFNIGEESVLATLREDEEKASEVQPEGDGAVLVHEESNAPEQPNQEASNVVASEVLGGHSSDLHEIEVILEGDGLKIGSHQSDVVLERCILTETRSLNKAVESIPMLETGEQATGGSNQKPLLELPNSACSTAHHEEASKSVEDGNSIGIQGACTSRNTEAIQCDETWYDDNICVVCRSREISDILKSCGGKGCKRHYHLSCMDPSLDVSLGIWLCIMCMKKRIQFGVYSVSEGIESLWDVKEGVVNSKQYFVKYKNLAHVHNQWVSESDIVDSTPQGSDLISKVSKKIHKEKTIRWKQEWAEPHRLLKRRLLMPQKEAEVFFNSLGDKFVYCNVEWLVKWKDLGYEHATWELESSSFLCTPEAEELKRSYEDRFKTARKASDPSKVDKAKGGIFQQLERLPDGCPPGLDDDHLRSLNQLREFWHNSCGAIFIDDQERVIKTILFVASILPHICQPLLIVSTTTTLSLWETKFNRLAASINVVVYNGEKDVRKSIQDLEFYQDGSVMLQVLLSHPDAILEDIEVIERINWEAVIVDDCQNSRVSKWLEQLRRLPTNFRMVLLSSSLKESIAEHISLLSFLNPEENGTLSVSNGVSFDTAGTLVVLKEKLARYVAFERKTDSSKLLEYWVPARLSPVQLEMYCYILLSNSPALRSHSKTDSVGALRNILISLRKCCDHPYLVDQSLQSTLTKDHPVTDILDIGVRSCGKLLLLDRMLQQIRIQGLRVLILSQSGGESGKPMGDILDDFVRQRFGYESYERVERGLLLQKKQTAMNMFNDKTKGRFIFLIDSRACGPSIKLSSVDAIIIYCSDWNPMNDLRALQRVSMESQSEPVPIFRLYSSFTVEEKALILAKHDHILDSNIVNITPSLSHCLLSWGASFLFNRLEELQQHSYSNVSGDELFMDNVDLEFLTKLLSKVELRTESGNTAISQAYLCGSFYSRAIVVAGEREGIPSVDGDLPKFWAYWLSLLNGRSPQWQYISEPVQRSRRKINNMEQQLKNTDKQLKITTEETDEARVKRRRIGEIMDSSAIDSPGKNKDTILPGNNTPPSSHQISVEDTWQELERSNLHATQKGLHVQLKPEISKLYKLLQLPEKVKSLCEEFLEYILKNHQISQEPKGILHAFNLALEPSSDDLRSTDHVEENTVGSQIQGGTSKHLGDAAMEVETGNRNTALADSPHFDKPALTAPSRQATLLVSRETEMLSNLVDQCAQQSLVSAQPLQDESEQADLSSAASTQPLQSERQQLISVSNNLLERAQLDQSQPNYQTDAAPGCAQSTELFPVTSMMFNHAPIDSEPLKNELHKLRLHMDTLNKVHEMKKTQLQTACSQELEKVKRKYDLLIKEHDSTHLQQKKALGDFYEKVQRNQSLAEDFRAKFISLSAAQGAAKGHTPPVRHTPQATQVVSSTSSIALSSACRPPVPRPRVQAPQVDQPLLSLSQFSRPSLQVVQPPNLELGNLFRATSTTLSHMPPQRGSYGVQSELAPRSPAPHLQFRSPRAHSMAPGNQQQSPAISVDAMSSRTQPVLAASTSPSDIHVGPLAASALSSLHSVLPSTSLPSSLHPSHLAQRVPPTPNPTLQAGAPKGSNATMPSIPTGMQLPDSGSLSLDAWLTANLGLNDASTAPAKDTASLGLSSDAPRAAPDTNTASLGLSSDVPRGTAPATNTASLGLSSDVPRGTTPATTTTSLGLISDSPRVIAPASSNSPGAIASATNGGSEIDVVCLSDDE</sequence>
<feature type="region of interest" description="Disordered" evidence="11">
    <location>
        <begin position="1778"/>
        <end position="1875"/>
    </location>
</feature>
<feature type="compositionally biased region" description="Polar residues" evidence="11">
    <location>
        <begin position="39"/>
        <end position="51"/>
    </location>
</feature>
<feature type="region of interest" description="Disordered" evidence="11">
    <location>
        <begin position="1376"/>
        <end position="1401"/>
    </location>
</feature>
<keyword evidence="5" id="KW-0863">Zinc-finger</keyword>
<name>A0A1D6NXV7_MAIZE</name>
<dbReference type="InterPro" id="IPR038718">
    <property type="entry name" value="SNF2-like_sf"/>
</dbReference>
<keyword evidence="9" id="KW-0539">Nucleus</keyword>
<dbReference type="InterPro" id="IPR016197">
    <property type="entry name" value="Chromo-like_dom_sf"/>
</dbReference>
<dbReference type="SMART" id="SM00249">
    <property type="entry name" value="PHD"/>
    <property type="match status" value="1"/>
</dbReference>
<comment type="subcellular location">
    <subcellularLocation>
        <location evidence="1">Nucleus</location>
    </subcellularLocation>
</comment>
<feature type="region of interest" description="Disordered" evidence="11">
    <location>
        <begin position="1186"/>
        <end position="1211"/>
    </location>
</feature>
<dbReference type="InterPro" id="IPR049730">
    <property type="entry name" value="SNF2/RAD54-like_C"/>
</dbReference>
<keyword evidence="7" id="KW-0862">Zinc</keyword>
<dbReference type="InterPro" id="IPR019787">
    <property type="entry name" value="Znf_PHD-finger"/>
</dbReference>
<feature type="coiled-coil region" evidence="10">
    <location>
        <begin position="1143"/>
        <end position="1170"/>
    </location>
</feature>
<dbReference type="InterPro" id="IPR000953">
    <property type="entry name" value="Chromo/chromo_shadow_dom"/>
</dbReference>
<feature type="region of interest" description="Disordered" evidence="11">
    <location>
        <begin position="1710"/>
        <end position="1751"/>
    </location>
</feature>
<dbReference type="SUPFAM" id="SSF57903">
    <property type="entry name" value="FYVE/PHD zinc finger"/>
    <property type="match status" value="1"/>
</dbReference>
<dbReference type="GO" id="GO:0008270">
    <property type="term" value="F:zinc ion binding"/>
    <property type="evidence" value="ECO:0007669"/>
    <property type="project" value="UniProtKB-KW"/>
</dbReference>
<dbReference type="GO" id="GO:0004386">
    <property type="term" value="F:helicase activity"/>
    <property type="evidence" value="ECO:0007669"/>
    <property type="project" value="UniProtKB-KW"/>
</dbReference>
<dbReference type="InterPro" id="IPR023780">
    <property type="entry name" value="Chromo_domain"/>
</dbReference>
<keyword evidence="10" id="KW-0175">Coiled coil</keyword>
<keyword evidence="6" id="KW-0378">Hydrolase</keyword>
<reference evidence="15" key="1">
    <citation type="submission" date="2015-12" db="EMBL/GenBank/DDBJ databases">
        <title>Update maize B73 reference genome by single molecule sequencing technologies.</title>
        <authorList>
            <consortium name="Maize Genome Sequencing Project"/>
            <person name="Ware D."/>
        </authorList>
    </citation>
    <scope>NUCLEOTIDE SEQUENCE</scope>
    <source>
        <tissue evidence="15">Seedling</tissue>
    </source>
</reference>
<evidence type="ECO:0000259" key="12">
    <source>
        <dbReference type="PROSITE" id="PS50013"/>
    </source>
</evidence>
<dbReference type="ExpressionAtlas" id="A0A1D6NXV7">
    <property type="expression patterns" value="baseline and differential"/>
</dbReference>
<evidence type="ECO:0000256" key="3">
    <source>
        <dbReference type="ARBA" id="ARBA00022737"/>
    </source>
</evidence>
<protein>
    <submittedName>
        <fullName evidence="15">Helicase protein MOM1</fullName>
    </submittedName>
</protein>
<evidence type="ECO:0000256" key="11">
    <source>
        <dbReference type="SAM" id="MobiDB-lite"/>
    </source>
</evidence>
<organism evidence="15">
    <name type="scientific">Zea mays</name>
    <name type="common">Maize</name>
    <dbReference type="NCBI Taxonomy" id="4577"/>
    <lineage>
        <taxon>Eukaryota</taxon>
        <taxon>Viridiplantae</taxon>
        <taxon>Streptophyta</taxon>
        <taxon>Embryophyta</taxon>
        <taxon>Tracheophyta</taxon>
        <taxon>Spermatophyta</taxon>
        <taxon>Magnoliopsida</taxon>
        <taxon>Liliopsida</taxon>
        <taxon>Poales</taxon>
        <taxon>Poaceae</taxon>
        <taxon>PACMAD clade</taxon>
        <taxon>Panicoideae</taxon>
        <taxon>Andropogonodae</taxon>
        <taxon>Andropogoneae</taxon>
        <taxon>Tripsacinae</taxon>
        <taxon>Zea</taxon>
    </lineage>
</organism>
<feature type="compositionally biased region" description="Low complexity" evidence="11">
    <location>
        <begin position="1710"/>
        <end position="1724"/>
    </location>
</feature>
<dbReference type="PROSITE" id="PS50013">
    <property type="entry name" value="CHROMO_2"/>
    <property type="match status" value="1"/>
</dbReference>
<dbReference type="SUPFAM" id="SSF54160">
    <property type="entry name" value="Chromo domain-like"/>
    <property type="match status" value="2"/>
</dbReference>
<dbReference type="Gene3D" id="2.40.50.40">
    <property type="match status" value="2"/>
</dbReference>
<dbReference type="Gene3D" id="3.30.40.10">
    <property type="entry name" value="Zinc/RING finger domain, C3HC4 (zinc finger)"/>
    <property type="match status" value="1"/>
</dbReference>
<evidence type="ECO:0000256" key="4">
    <source>
        <dbReference type="ARBA" id="ARBA00022741"/>
    </source>
</evidence>
<dbReference type="EMBL" id="CM000785">
    <property type="protein sequence ID" value="AQL02902.1"/>
    <property type="molecule type" value="Genomic_DNA"/>
</dbReference>
<dbReference type="Pfam" id="PF00271">
    <property type="entry name" value="Helicase_C"/>
    <property type="match status" value="1"/>
</dbReference>
<feature type="compositionally biased region" description="Polar residues" evidence="11">
    <location>
        <begin position="1858"/>
        <end position="1873"/>
    </location>
</feature>
<keyword evidence="2" id="KW-0479">Metal-binding</keyword>
<feature type="domain" description="PHD-type" evidence="13">
    <location>
        <begin position="330"/>
        <end position="381"/>
    </location>
</feature>
<dbReference type="SMART" id="SM00298">
    <property type="entry name" value="CHROMO"/>
    <property type="match status" value="2"/>
</dbReference>
<dbReference type="InterPro" id="IPR011011">
    <property type="entry name" value="Znf_FYVE_PHD"/>
</dbReference>
<keyword evidence="4" id="KW-0547">Nucleotide-binding</keyword>
<feature type="compositionally biased region" description="Polar residues" evidence="11">
    <location>
        <begin position="1202"/>
        <end position="1211"/>
    </location>
</feature>
<feature type="compositionally biased region" description="Polar residues" evidence="11">
    <location>
        <begin position="107"/>
        <end position="129"/>
    </location>
</feature>
<gene>
    <name evidence="15" type="ORF">ZEAMMB73_Zm00001d045635</name>
</gene>
<feature type="domain" description="Chromo" evidence="12">
    <location>
        <begin position="476"/>
        <end position="542"/>
    </location>
</feature>
<keyword evidence="15" id="KW-0347">Helicase</keyword>
<dbReference type="PROSITE" id="PS50016">
    <property type="entry name" value="ZF_PHD_2"/>
    <property type="match status" value="1"/>
</dbReference>
<feature type="compositionally biased region" description="Polar residues" evidence="11">
    <location>
        <begin position="1662"/>
        <end position="1691"/>
    </location>
</feature>
<dbReference type="GO" id="GO:0016787">
    <property type="term" value="F:hydrolase activity"/>
    <property type="evidence" value="ECO:0007669"/>
    <property type="project" value="UniProtKB-KW"/>
</dbReference>
<feature type="domain" description="Helicase C-terminal" evidence="14">
    <location>
        <begin position="870"/>
        <end position="1033"/>
    </location>
</feature>
<dbReference type="CDD" id="cd18793">
    <property type="entry name" value="SF2_C_SNF"/>
    <property type="match status" value="1"/>
</dbReference>
<evidence type="ECO:0000256" key="1">
    <source>
        <dbReference type="ARBA" id="ARBA00004123"/>
    </source>
</evidence>
<dbReference type="InterPro" id="IPR001650">
    <property type="entry name" value="Helicase_C-like"/>
</dbReference>
<evidence type="ECO:0000256" key="5">
    <source>
        <dbReference type="ARBA" id="ARBA00022771"/>
    </source>
</evidence>
<evidence type="ECO:0000256" key="6">
    <source>
        <dbReference type="ARBA" id="ARBA00022801"/>
    </source>
</evidence>
<dbReference type="InterPro" id="IPR027417">
    <property type="entry name" value="P-loop_NTPase"/>
</dbReference>
<keyword evidence="3" id="KW-0677">Repeat</keyword>
<dbReference type="PANTHER" id="PTHR45623:SF13">
    <property type="entry name" value="HELICASE PROTEIN MOM1"/>
    <property type="match status" value="1"/>
</dbReference>
<proteinExistence type="predicted"/>
<dbReference type="GO" id="GO:0005634">
    <property type="term" value="C:nucleus"/>
    <property type="evidence" value="ECO:0007669"/>
    <property type="project" value="UniProtKB-SubCell"/>
</dbReference>
<feature type="compositionally biased region" description="Gly residues" evidence="11">
    <location>
        <begin position="1"/>
        <end position="11"/>
    </location>
</feature>
<dbReference type="InterPro" id="IPR056882">
    <property type="entry name" value="MOM1_dom"/>
</dbReference>
<feature type="compositionally biased region" description="Polar residues" evidence="11">
    <location>
        <begin position="1819"/>
        <end position="1828"/>
    </location>
</feature>
<dbReference type="InterPro" id="IPR000330">
    <property type="entry name" value="SNF2_N"/>
</dbReference>
<dbReference type="Pfam" id="PF00176">
    <property type="entry name" value="SNF2-rel_dom"/>
    <property type="match status" value="1"/>
</dbReference>
<dbReference type="CDD" id="cd15489">
    <property type="entry name" value="PHD_SF"/>
    <property type="match status" value="1"/>
</dbReference>
<evidence type="ECO:0000256" key="7">
    <source>
        <dbReference type="ARBA" id="ARBA00022833"/>
    </source>
</evidence>
<feature type="region of interest" description="Disordered" evidence="11">
    <location>
        <begin position="1"/>
        <end position="147"/>
    </location>
</feature>
<evidence type="ECO:0000259" key="13">
    <source>
        <dbReference type="PROSITE" id="PS50016"/>
    </source>
</evidence>
<evidence type="ECO:0000259" key="14">
    <source>
        <dbReference type="PROSITE" id="PS51194"/>
    </source>
</evidence>
<keyword evidence="8" id="KW-0067">ATP-binding</keyword>
<dbReference type="Pfam" id="PF25029">
    <property type="entry name" value="MOM1"/>
    <property type="match status" value="1"/>
</dbReference>